<evidence type="ECO:0000256" key="3">
    <source>
        <dbReference type="ARBA" id="ARBA00022679"/>
    </source>
</evidence>
<evidence type="ECO:0000256" key="2">
    <source>
        <dbReference type="ARBA" id="ARBA00022603"/>
    </source>
</evidence>
<reference evidence="6" key="1">
    <citation type="thesis" date="2020" institute="ProQuest LLC" country="789 East Eisenhower Parkway, Ann Arbor, MI, USA">
        <title>Comparative Genomics and Chromosome Evolution.</title>
        <authorList>
            <person name="Mudd A.B."/>
        </authorList>
    </citation>
    <scope>NUCLEOTIDE SEQUENCE</scope>
    <source>
        <strain evidence="6">1538</strain>
        <tissue evidence="6">Blood</tissue>
    </source>
</reference>
<dbReference type="Proteomes" id="UP001181693">
    <property type="component" value="Unassembled WGS sequence"/>
</dbReference>
<sequence>MEFTDGDTYLSSFDSKAYLTSFCCLGSERDGILKFRMRKLYETFGPGGITGDVLIDIGTGPTIYQLLSACESFPYIFASDFTDQNRQEFEKWLKNDPEAFDWSEIVKTVCEIEGKSSDKWEEKQDRLRSRIQKVLKCDVNKSNPLDPVEIPPADCLITSLCLETACKDLDAYYSAIRNITKLLRPGGHLVVIGALGNTYYRVQQKDFFCLSLREDTVINAITQAGYKVLSMDVFSISEREAHSNTADSMANFFLVAKKS</sequence>
<dbReference type="AlphaFoldDB" id="A0AAV2ZH08"/>
<dbReference type="Pfam" id="PF01234">
    <property type="entry name" value="NNMT_PNMT_TEMT"/>
    <property type="match status" value="1"/>
</dbReference>
<feature type="binding site" evidence="5">
    <location>
        <position position="85"/>
    </location>
    <ligand>
        <name>S-adenosyl-L-methionine</name>
        <dbReference type="ChEBI" id="CHEBI:59789"/>
    </ligand>
</feature>
<comment type="similarity">
    <text evidence="1">Belongs to the class I-like SAM-binding methyltransferase superfamily. NNMT/PNMT/TEMT family.</text>
</comment>
<evidence type="ECO:0000256" key="4">
    <source>
        <dbReference type="ARBA" id="ARBA00022691"/>
    </source>
</evidence>
<dbReference type="PIRSF" id="PIRSF000384">
    <property type="entry name" value="PNMTase"/>
    <property type="match status" value="1"/>
</dbReference>
<organism evidence="6 7">
    <name type="scientific">Pyxicephalus adspersus</name>
    <name type="common">African bullfrog</name>
    <dbReference type="NCBI Taxonomy" id="30357"/>
    <lineage>
        <taxon>Eukaryota</taxon>
        <taxon>Metazoa</taxon>
        <taxon>Chordata</taxon>
        <taxon>Craniata</taxon>
        <taxon>Vertebrata</taxon>
        <taxon>Euteleostomi</taxon>
        <taxon>Amphibia</taxon>
        <taxon>Batrachia</taxon>
        <taxon>Anura</taxon>
        <taxon>Neobatrachia</taxon>
        <taxon>Ranoidea</taxon>
        <taxon>Pyxicephalidae</taxon>
        <taxon>Pyxicephalinae</taxon>
        <taxon>Pyxicephalus</taxon>
    </lineage>
</organism>
<evidence type="ECO:0000256" key="1">
    <source>
        <dbReference type="ARBA" id="ARBA00007996"/>
    </source>
</evidence>
<feature type="binding site" evidence="5">
    <location>
        <position position="64"/>
    </location>
    <ligand>
        <name>S-adenosyl-L-methionine</name>
        <dbReference type="ChEBI" id="CHEBI:59789"/>
    </ligand>
</feature>
<accession>A0AAV2ZH08</accession>
<dbReference type="PANTHER" id="PTHR10867">
    <property type="entry name" value="NNMT/PNMT/TEMT FAMILY MEMBER"/>
    <property type="match status" value="1"/>
</dbReference>
<name>A0AAV2ZH08_PYXAD</name>
<dbReference type="InterPro" id="IPR053384">
    <property type="entry name" value="SAM-dep_methyltransferase"/>
</dbReference>
<dbReference type="GO" id="GO:0005829">
    <property type="term" value="C:cytosol"/>
    <property type="evidence" value="ECO:0007669"/>
    <property type="project" value="TreeGrafter"/>
</dbReference>
<feature type="binding site" evidence="5">
    <location>
        <position position="18"/>
    </location>
    <ligand>
        <name>S-adenosyl-L-methionine</name>
        <dbReference type="ChEBI" id="CHEBI:59789"/>
    </ligand>
</feature>
<evidence type="ECO:0000256" key="5">
    <source>
        <dbReference type="PIRSR" id="PIRSR000384-1"/>
    </source>
</evidence>
<keyword evidence="3" id="KW-0808">Transferase</keyword>
<evidence type="ECO:0000313" key="6">
    <source>
        <dbReference type="EMBL" id="DBA16589.1"/>
    </source>
</evidence>
<dbReference type="FunFam" id="3.40.50.150:FF:000065">
    <property type="entry name" value="Phenylethanolamine N-methyltransferase"/>
    <property type="match status" value="1"/>
</dbReference>
<dbReference type="InterPro" id="IPR000940">
    <property type="entry name" value="NNMT_TEMT_trans"/>
</dbReference>
<evidence type="ECO:0000313" key="7">
    <source>
        <dbReference type="Proteomes" id="UP001181693"/>
    </source>
</evidence>
<feature type="binding site" evidence="5">
    <location>
        <begin position="138"/>
        <end position="139"/>
    </location>
    <ligand>
        <name>S-adenosyl-L-methionine</name>
        <dbReference type="ChEBI" id="CHEBI:59789"/>
    </ligand>
</feature>
<keyword evidence="4 5" id="KW-0949">S-adenosyl-L-methionine</keyword>
<dbReference type="GO" id="GO:0008757">
    <property type="term" value="F:S-adenosylmethionine-dependent methyltransferase activity"/>
    <property type="evidence" value="ECO:0007669"/>
    <property type="project" value="UniProtKB-ARBA"/>
</dbReference>
<dbReference type="EMBL" id="DYDO01000011">
    <property type="protein sequence ID" value="DBA16589.1"/>
    <property type="molecule type" value="Genomic_DNA"/>
</dbReference>
<dbReference type="GO" id="GO:0032259">
    <property type="term" value="P:methylation"/>
    <property type="evidence" value="ECO:0007669"/>
    <property type="project" value="UniProtKB-KW"/>
</dbReference>
<comment type="caution">
    <text evidence="6">The sequence shown here is derived from an EMBL/GenBank/DDBJ whole genome shotgun (WGS) entry which is preliminary data.</text>
</comment>
<feature type="binding site" evidence="5">
    <location>
        <position position="80"/>
    </location>
    <ligand>
        <name>S-adenosyl-L-methionine</name>
        <dbReference type="ChEBI" id="CHEBI:59789"/>
    </ligand>
</feature>
<dbReference type="NCBIfam" id="NF041360">
    <property type="entry name" value="GntF_guanitoxin"/>
    <property type="match status" value="1"/>
</dbReference>
<proteinExistence type="inferred from homology"/>
<gene>
    <name evidence="6" type="ORF">GDO54_003968</name>
</gene>
<dbReference type="PANTHER" id="PTHR10867:SF32">
    <property type="entry name" value="NICOTINAMIDE N-METHYLTRANSFERASE"/>
    <property type="match status" value="1"/>
</dbReference>
<dbReference type="InterPro" id="IPR029063">
    <property type="entry name" value="SAM-dependent_MTases_sf"/>
</dbReference>
<dbReference type="SUPFAM" id="SSF53335">
    <property type="entry name" value="S-adenosyl-L-methionine-dependent methyltransferases"/>
    <property type="match status" value="1"/>
</dbReference>
<keyword evidence="7" id="KW-1185">Reference proteome</keyword>
<evidence type="ECO:0008006" key="8">
    <source>
        <dbReference type="Google" id="ProtNLM"/>
    </source>
</evidence>
<protein>
    <recommendedName>
        <fullName evidence="8">Nicotinamide N-methyltransferase-like</fullName>
    </recommendedName>
</protein>
<dbReference type="GO" id="GO:0008170">
    <property type="term" value="F:N-methyltransferase activity"/>
    <property type="evidence" value="ECO:0007669"/>
    <property type="project" value="TreeGrafter"/>
</dbReference>
<keyword evidence="2" id="KW-0489">Methyltransferase</keyword>
<dbReference type="Gene3D" id="3.40.50.150">
    <property type="entry name" value="Vaccinia Virus protein VP39"/>
    <property type="match status" value="1"/>
</dbReference>
<dbReference type="PROSITE" id="PS51681">
    <property type="entry name" value="SAM_MT_NNMT_PNMT_TEMT"/>
    <property type="match status" value="1"/>
</dbReference>